<dbReference type="AlphaFoldDB" id="A0A8C8W3N5"/>
<reference evidence="1" key="3">
    <citation type="submission" date="2025-09" db="UniProtKB">
        <authorList>
            <consortium name="Ensembl"/>
        </authorList>
    </citation>
    <scope>IDENTIFICATION</scope>
</reference>
<evidence type="ECO:0000313" key="1">
    <source>
        <dbReference type="Ensembl" id="ENSPEMP00000034427.1"/>
    </source>
</evidence>
<dbReference type="Ensembl" id="ENSPEMT00000036369.1">
    <property type="protein sequence ID" value="ENSPEMP00000034427.1"/>
    <property type="gene ID" value="ENSPEMG00000025896.1"/>
</dbReference>
<accession>A0A8C8W3N5</accession>
<dbReference type="Proteomes" id="UP000694547">
    <property type="component" value="Chromosome 19"/>
</dbReference>
<proteinExistence type="predicted"/>
<organism evidence="1 2">
    <name type="scientific">Peromyscus maniculatus bairdii</name>
    <name type="common">Prairie deer mouse</name>
    <dbReference type="NCBI Taxonomy" id="230844"/>
    <lineage>
        <taxon>Eukaryota</taxon>
        <taxon>Metazoa</taxon>
        <taxon>Chordata</taxon>
        <taxon>Craniata</taxon>
        <taxon>Vertebrata</taxon>
        <taxon>Euteleostomi</taxon>
        <taxon>Mammalia</taxon>
        <taxon>Eutheria</taxon>
        <taxon>Euarchontoglires</taxon>
        <taxon>Glires</taxon>
        <taxon>Rodentia</taxon>
        <taxon>Myomorpha</taxon>
        <taxon>Muroidea</taxon>
        <taxon>Cricetidae</taxon>
        <taxon>Neotominae</taxon>
        <taxon>Peromyscus</taxon>
    </lineage>
</organism>
<evidence type="ECO:0000313" key="2">
    <source>
        <dbReference type="Proteomes" id="UP000694547"/>
    </source>
</evidence>
<protein>
    <submittedName>
        <fullName evidence="1">Uncharacterized protein</fullName>
    </submittedName>
</protein>
<name>A0A8C8W3N5_PERMB</name>
<sequence length="67" mass="7302">MKKSTIIRICEVPVLGGEPPSSAVRVNLNSACSSRSNPFSTSSGYFLPLPPSFNLRWRKGFPGESVF</sequence>
<dbReference type="GeneTree" id="ENSGT00950000185420"/>
<reference evidence="1" key="2">
    <citation type="submission" date="2025-08" db="UniProtKB">
        <authorList>
            <consortium name="Ensembl"/>
        </authorList>
    </citation>
    <scope>IDENTIFICATION</scope>
</reference>
<reference evidence="1 2" key="1">
    <citation type="submission" date="2018-10" db="EMBL/GenBank/DDBJ databases">
        <title>Improved assembly of the deer mouse Peromyscus maniculatus genome.</title>
        <authorList>
            <person name="Lassance J.-M."/>
            <person name="Hoekstra H.E."/>
        </authorList>
    </citation>
    <scope>NUCLEOTIDE SEQUENCE [LARGE SCALE GENOMIC DNA]</scope>
</reference>
<keyword evidence="2" id="KW-1185">Reference proteome</keyword>